<comment type="caution">
    <text evidence="1">The sequence shown here is derived from an EMBL/GenBank/DDBJ whole genome shotgun (WGS) entry which is preliminary data.</text>
</comment>
<name>A0AAV4PI43_CAEEX</name>
<proteinExistence type="predicted"/>
<keyword evidence="2" id="KW-1185">Reference proteome</keyword>
<gene>
    <name evidence="1" type="ORF">CEXT_298931</name>
</gene>
<dbReference type="AlphaFoldDB" id="A0AAV4PI43"/>
<dbReference type="Proteomes" id="UP001054945">
    <property type="component" value="Unassembled WGS sequence"/>
</dbReference>
<reference evidence="1 2" key="1">
    <citation type="submission" date="2021-06" db="EMBL/GenBank/DDBJ databases">
        <title>Caerostris extrusa draft genome.</title>
        <authorList>
            <person name="Kono N."/>
            <person name="Arakawa K."/>
        </authorList>
    </citation>
    <scope>NUCLEOTIDE SEQUENCE [LARGE SCALE GENOMIC DNA]</scope>
</reference>
<evidence type="ECO:0000313" key="1">
    <source>
        <dbReference type="EMBL" id="GIX96775.1"/>
    </source>
</evidence>
<accession>A0AAV4PI43</accession>
<evidence type="ECO:0000313" key="2">
    <source>
        <dbReference type="Proteomes" id="UP001054945"/>
    </source>
</evidence>
<sequence>MTRHYFIRAQSRATLNISSYINKSSLSTPDNIHFSHPYPYLIKSAVQGLRNQFNHIVAYLPTTRNLSLPGTDSLEMQTDRKMKYQRKAKQIWLIPQVPVLTKLPAHLRGAFEMYLPSKIYNERPVSISSKRTLWSS</sequence>
<dbReference type="EMBL" id="BPLR01004693">
    <property type="protein sequence ID" value="GIX96775.1"/>
    <property type="molecule type" value="Genomic_DNA"/>
</dbReference>
<organism evidence="1 2">
    <name type="scientific">Caerostris extrusa</name>
    <name type="common">Bark spider</name>
    <name type="synonym">Caerostris bankana</name>
    <dbReference type="NCBI Taxonomy" id="172846"/>
    <lineage>
        <taxon>Eukaryota</taxon>
        <taxon>Metazoa</taxon>
        <taxon>Ecdysozoa</taxon>
        <taxon>Arthropoda</taxon>
        <taxon>Chelicerata</taxon>
        <taxon>Arachnida</taxon>
        <taxon>Araneae</taxon>
        <taxon>Araneomorphae</taxon>
        <taxon>Entelegynae</taxon>
        <taxon>Araneoidea</taxon>
        <taxon>Araneidae</taxon>
        <taxon>Caerostris</taxon>
    </lineage>
</organism>
<protein>
    <submittedName>
        <fullName evidence="1">Uncharacterized protein</fullName>
    </submittedName>
</protein>